<dbReference type="OrthoDB" id="5977625at2759"/>
<evidence type="ECO:0000256" key="5">
    <source>
        <dbReference type="ARBA" id="ARBA00023128"/>
    </source>
</evidence>
<evidence type="ECO:0000256" key="1">
    <source>
        <dbReference type="ARBA" id="ARBA00004173"/>
    </source>
</evidence>
<dbReference type="InterPro" id="IPR019192">
    <property type="entry name" value="Ribosomal_mL40"/>
</dbReference>
<dbReference type="STRING" id="6689.A0A3R7QXR4"/>
<comment type="subcellular location">
    <subcellularLocation>
        <location evidence="1">Mitochondrion</location>
    </subcellularLocation>
</comment>
<evidence type="ECO:0000256" key="2">
    <source>
        <dbReference type="ARBA" id="ARBA00009360"/>
    </source>
</evidence>
<gene>
    <name evidence="10" type="ORF">C7M84_024535</name>
</gene>
<proteinExistence type="inferred from homology"/>
<keyword evidence="11" id="KW-1185">Reference proteome</keyword>
<comment type="similarity">
    <text evidence="2">Belongs to the mitochondrion-specific ribosomal protein mL40 family.</text>
</comment>
<evidence type="ECO:0000256" key="7">
    <source>
        <dbReference type="ARBA" id="ARBA00035192"/>
    </source>
</evidence>
<dbReference type="FunFam" id="6.10.250.3440:FF:000001">
    <property type="entry name" value="Mitochondrial ribosomal protein L40"/>
    <property type="match status" value="1"/>
</dbReference>
<dbReference type="Pfam" id="PF09812">
    <property type="entry name" value="MRP-L28"/>
    <property type="match status" value="1"/>
</dbReference>
<comment type="caution">
    <text evidence="10">The sequence shown here is derived from an EMBL/GenBank/DDBJ whole genome shotgun (WGS) entry which is preliminary data.</text>
</comment>
<dbReference type="Proteomes" id="UP000283509">
    <property type="component" value="Unassembled WGS sequence"/>
</dbReference>
<dbReference type="Gene3D" id="6.10.250.3440">
    <property type="match status" value="1"/>
</dbReference>
<dbReference type="PANTHER" id="PTHR13359">
    <property type="entry name" value="39S RIBOSOMAL PROTEIN L40, MITOCHONDRIAL"/>
    <property type="match status" value="1"/>
</dbReference>
<protein>
    <recommendedName>
        <fullName evidence="7">Large ribosomal subunit protein mL40</fullName>
    </recommendedName>
    <alternativeName>
        <fullName evidence="8">39S ribosomal protein L40, mitochondrial</fullName>
    </alternativeName>
</protein>
<dbReference type="AlphaFoldDB" id="A0A3R7QXR4"/>
<sequence length="106" mass="12648">MSSAIRKRSFQLPEEVKDQRVALLKEWSHYKYQQHLAETTMIDEVMASQQHALEELRKVSEDLWLEAIQLDQTLLPYRARGPLRTPPIQDYDTPDGEYFNRTKKWD</sequence>
<evidence type="ECO:0000256" key="4">
    <source>
        <dbReference type="ARBA" id="ARBA00022980"/>
    </source>
</evidence>
<evidence type="ECO:0000256" key="8">
    <source>
        <dbReference type="ARBA" id="ARBA00083752"/>
    </source>
</evidence>
<keyword evidence="6" id="KW-0687">Ribonucleoprotein</keyword>
<dbReference type="GO" id="GO:0005762">
    <property type="term" value="C:mitochondrial large ribosomal subunit"/>
    <property type="evidence" value="ECO:0007669"/>
    <property type="project" value="InterPro"/>
</dbReference>
<evidence type="ECO:0000256" key="9">
    <source>
        <dbReference type="SAM" id="MobiDB-lite"/>
    </source>
</evidence>
<dbReference type="EMBL" id="QCYY01000848">
    <property type="protein sequence ID" value="ROT82297.1"/>
    <property type="molecule type" value="Genomic_DNA"/>
</dbReference>
<name>A0A3R7QXR4_PENVA</name>
<reference evidence="10 11" key="2">
    <citation type="submission" date="2019-01" db="EMBL/GenBank/DDBJ databases">
        <title>The decoding of complex shrimp genome reveals the adaptation for benthos swimmer, frequently molting mechanism and breeding impact on genome.</title>
        <authorList>
            <person name="Sun Y."/>
            <person name="Gao Y."/>
            <person name="Yu Y."/>
        </authorList>
    </citation>
    <scope>NUCLEOTIDE SEQUENCE [LARGE SCALE GENOMIC DNA]</scope>
    <source>
        <tissue evidence="10">Muscle</tissue>
    </source>
</reference>
<organism evidence="10 11">
    <name type="scientific">Penaeus vannamei</name>
    <name type="common">Whiteleg shrimp</name>
    <name type="synonym">Litopenaeus vannamei</name>
    <dbReference type="NCBI Taxonomy" id="6689"/>
    <lineage>
        <taxon>Eukaryota</taxon>
        <taxon>Metazoa</taxon>
        <taxon>Ecdysozoa</taxon>
        <taxon>Arthropoda</taxon>
        <taxon>Crustacea</taxon>
        <taxon>Multicrustacea</taxon>
        <taxon>Malacostraca</taxon>
        <taxon>Eumalacostraca</taxon>
        <taxon>Eucarida</taxon>
        <taxon>Decapoda</taxon>
        <taxon>Dendrobranchiata</taxon>
        <taxon>Penaeoidea</taxon>
        <taxon>Penaeidae</taxon>
        <taxon>Penaeus</taxon>
    </lineage>
</organism>
<evidence type="ECO:0000313" key="11">
    <source>
        <dbReference type="Proteomes" id="UP000283509"/>
    </source>
</evidence>
<accession>A0A3R7QXR4</accession>
<evidence type="ECO:0000313" key="10">
    <source>
        <dbReference type="EMBL" id="ROT82297.1"/>
    </source>
</evidence>
<feature type="region of interest" description="Disordered" evidence="9">
    <location>
        <begin position="84"/>
        <end position="106"/>
    </location>
</feature>
<dbReference type="PANTHER" id="PTHR13359:SF2">
    <property type="entry name" value="LARGE RIBOSOMAL SUBUNIT PROTEIN ML40"/>
    <property type="match status" value="1"/>
</dbReference>
<keyword evidence="5" id="KW-0496">Mitochondrion</keyword>
<evidence type="ECO:0000256" key="6">
    <source>
        <dbReference type="ARBA" id="ARBA00023274"/>
    </source>
</evidence>
<keyword evidence="3" id="KW-0809">Transit peptide</keyword>
<reference evidence="10 11" key="1">
    <citation type="submission" date="2018-04" db="EMBL/GenBank/DDBJ databases">
        <authorList>
            <person name="Zhang X."/>
            <person name="Yuan J."/>
            <person name="Li F."/>
            <person name="Xiang J."/>
        </authorList>
    </citation>
    <scope>NUCLEOTIDE SEQUENCE [LARGE SCALE GENOMIC DNA]</scope>
    <source>
        <tissue evidence="10">Muscle</tissue>
    </source>
</reference>
<keyword evidence="4 10" id="KW-0689">Ribosomal protein</keyword>
<dbReference type="InterPro" id="IPR039145">
    <property type="entry name" value="Ribosomal_mL40_metazoa/plant"/>
</dbReference>
<evidence type="ECO:0000256" key="3">
    <source>
        <dbReference type="ARBA" id="ARBA00022946"/>
    </source>
</evidence>